<dbReference type="Proteomes" id="UP001221142">
    <property type="component" value="Unassembled WGS sequence"/>
</dbReference>
<keyword evidence="3" id="KW-1185">Reference proteome</keyword>
<sequence length="258" mass="26961">MDSRRGMQREESAARGAGRAWGWCYEGGVEGLAGCWVGIRRDSHGLRALRREIGQGRAQNGRDTATYGKTIRPSATAAAAPRAEQIAEGLVVNIIHGGREDDEDASRFAQSGMEARGKGGKRATTKGGEATAAWMMAEDLAENSATVTFLIGKWSCGQIPKPSSPSSHVCCPRKGPVLIGEDAGVDRAKGSVWIAVRDEGGVEAARRTSPPPNRGLSSVGPVERPAGRGGVSERLGNAVVGVDIGTLLVQNAKVALGH</sequence>
<evidence type="ECO:0000313" key="3">
    <source>
        <dbReference type="Proteomes" id="UP001221142"/>
    </source>
</evidence>
<comment type="caution">
    <text evidence="2">The sequence shown here is derived from an EMBL/GenBank/DDBJ whole genome shotgun (WGS) entry which is preliminary data.</text>
</comment>
<evidence type="ECO:0000256" key="1">
    <source>
        <dbReference type="SAM" id="MobiDB-lite"/>
    </source>
</evidence>
<evidence type="ECO:0000313" key="2">
    <source>
        <dbReference type="EMBL" id="KAJ7646617.1"/>
    </source>
</evidence>
<feature type="region of interest" description="Disordered" evidence="1">
    <location>
        <begin position="203"/>
        <end position="230"/>
    </location>
</feature>
<proteinExistence type="predicted"/>
<protein>
    <submittedName>
        <fullName evidence="2">Uncharacterized protein</fullName>
    </submittedName>
</protein>
<organism evidence="2 3">
    <name type="scientific">Roridomyces roridus</name>
    <dbReference type="NCBI Taxonomy" id="1738132"/>
    <lineage>
        <taxon>Eukaryota</taxon>
        <taxon>Fungi</taxon>
        <taxon>Dikarya</taxon>
        <taxon>Basidiomycota</taxon>
        <taxon>Agaricomycotina</taxon>
        <taxon>Agaricomycetes</taxon>
        <taxon>Agaricomycetidae</taxon>
        <taxon>Agaricales</taxon>
        <taxon>Marasmiineae</taxon>
        <taxon>Mycenaceae</taxon>
        <taxon>Roridomyces</taxon>
    </lineage>
</organism>
<reference evidence="2" key="1">
    <citation type="submission" date="2023-03" db="EMBL/GenBank/DDBJ databases">
        <title>Massive genome expansion in bonnet fungi (Mycena s.s.) driven by repeated elements and novel gene families across ecological guilds.</title>
        <authorList>
            <consortium name="Lawrence Berkeley National Laboratory"/>
            <person name="Harder C.B."/>
            <person name="Miyauchi S."/>
            <person name="Viragh M."/>
            <person name="Kuo A."/>
            <person name="Thoen E."/>
            <person name="Andreopoulos B."/>
            <person name="Lu D."/>
            <person name="Skrede I."/>
            <person name="Drula E."/>
            <person name="Henrissat B."/>
            <person name="Morin E."/>
            <person name="Kohler A."/>
            <person name="Barry K."/>
            <person name="LaButti K."/>
            <person name="Morin E."/>
            <person name="Salamov A."/>
            <person name="Lipzen A."/>
            <person name="Mereny Z."/>
            <person name="Hegedus B."/>
            <person name="Baldrian P."/>
            <person name="Stursova M."/>
            <person name="Weitz H."/>
            <person name="Taylor A."/>
            <person name="Grigoriev I.V."/>
            <person name="Nagy L.G."/>
            <person name="Martin F."/>
            <person name="Kauserud H."/>
        </authorList>
    </citation>
    <scope>NUCLEOTIDE SEQUENCE</scope>
    <source>
        <strain evidence="2">9284</strain>
    </source>
</reference>
<dbReference type="EMBL" id="JARKIF010000002">
    <property type="protein sequence ID" value="KAJ7646617.1"/>
    <property type="molecule type" value="Genomic_DNA"/>
</dbReference>
<gene>
    <name evidence="2" type="ORF">FB45DRAFT_860091</name>
</gene>
<name>A0AAD7CE75_9AGAR</name>
<accession>A0AAD7CE75</accession>
<dbReference type="AlphaFoldDB" id="A0AAD7CE75"/>